<name>A0A1S2NA75_9BURK</name>
<comment type="caution">
    <text evidence="10">The sequence shown here is derived from an EMBL/GenBank/DDBJ whole genome shotgun (WGS) entry which is preliminary data.</text>
</comment>
<sequence>MGKNEILTPEVTQLDRFDPGPALVPFRLAEHVGVMVRHRLFIVLVTLSVAALGTLYALARPQSYTANLLIHVTDMRSSEPRTLLGETTPGSAYKRAMSEAELLRSRAVIGTAATRLRLDVVAEPRYFPLIGTALARWNARHGVAPAPYGGYAWGGERIRVSELTVPPELLDQPLLVTRLDRERYSLRAGDDRRAVVGRVGTPLVAALDGGSVHLRVDALEGAPGTDYLVARRSVPAVIEEIGAGLDIAELGKDTGVLSVRLQGAEPRRITAVLNEIGNVYMEHVHRQKASESTGSMDVLRARLPGLRQRVAAAEERYESYRRRHGAADVVEDTRLALGRLSATREQLAQLQRRRAELGVRFGDRHPELLALERQLDGARQEIAGLEAEAGRLPAVATELERLARDLKAETDLYNAVLRRTEELDVDAGDRSSNVRIVDEAVVPTKPAGSRKAIVAISVVLGLFFGIGGAFFLTLRERLRQQIRGDA</sequence>
<reference evidence="10 11" key="1">
    <citation type="submission" date="2014-10" db="EMBL/GenBank/DDBJ databases">
        <authorList>
            <person name="Seo M.-J."/>
            <person name="Seok Y.J."/>
            <person name="Cha I.-T."/>
        </authorList>
    </citation>
    <scope>NUCLEOTIDE SEQUENCE [LARGE SCALE GENOMIC DNA]</scope>
    <source>
        <strain evidence="10 11">NEU</strain>
    </source>
</reference>
<evidence type="ECO:0000256" key="7">
    <source>
        <dbReference type="SAM" id="Phobius"/>
    </source>
</evidence>
<evidence type="ECO:0000259" key="8">
    <source>
        <dbReference type="Pfam" id="PF02706"/>
    </source>
</evidence>
<dbReference type="InterPro" id="IPR050445">
    <property type="entry name" value="Bact_polysacc_biosynth/exp"/>
</dbReference>
<protein>
    <submittedName>
        <fullName evidence="10">Chain length determinant family protein</fullName>
    </submittedName>
</protein>
<feature type="domain" description="Polysaccharide chain length determinant N-terminal" evidence="8">
    <location>
        <begin position="29"/>
        <end position="113"/>
    </location>
</feature>
<dbReference type="Pfam" id="PF02706">
    <property type="entry name" value="Wzz"/>
    <property type="match status" value="1"/>
</dbReference>
<feature type="domain" description="Tyrosine-protein kinase G-rich" evidence="9">
    <location>
        <begin position="399"/>
        <end position="471"/>
    </location>
</feature>
<feature type="transmembrane region" description="Helical" evidence="7">
    <location>
        <begin position="40"/>
        <end position="59"/>
    </location>
</feature>
<evidence type="ECO:0000256" key="5">
    <source>
        <dbReference type="ARBA" id="ARBA00023136"/>
    </source>
</evidence>
<dbReference type="AlphaFoldDB" id="A0A1S2NA75"/>
<feature type="transmembrane region" description="Helical" evidence="7">
    <location>
        <begin position="452"/>
        <end position="474"/>
    </location>
</feature>
<evidence type="ECO:0000256" key="4">
    <source>
        <dbReference type="ARBA" id="ARBA00022989"/>
    </source>
</evidence>
<dbReference type="PANTHER" id="PTHR32309">
    <property type="entry name" value="TYROSINE-PROTEIN KINASE"/>
    <property type="match status" value="1"/>
</dbReference>
<keyword evidence="2" id="KW-1003">Cell membrane</keyword>
<evidence type="ECO:0000256" key="1">
    <source>
        <dbReference type="ARBA" id="ARBA00004651"/>
    </source>
</evidence>
<dbReference type="RefSeq" id="WP_071362416.1">
    <property type="nucleotide sequence ID" value="NZ_JRYB01000001.1"/>
</dbReference>
<dbReference type="Pfam" id="PF13807">
    <property type="entry name" value="GNVR"/>
    <property type="match status" value="1"/>
</dbReference>
<evidence type="ECO:0000256" key="2">
    <source>
        <dbReference type="ARBA" id="ARBA00022475"/>
    </source>
</evidence>
<dbReference type="InterPro" id="IPR032807">
    <property type="entry name" value="GNVR"/>
</dbReference>
<feature type="coiled-coil region" evidence="6">
    <location>
        <begin position="296"/>
        <end position="388"/>
    </location>
</feature>
<proteinExistence type="predicted"/>
<keyword evidence="6" id="KW-0175">Coiled coil</keyword>
<evidence type="ECO:0000313" key="11">
    <source>
        <dbReference type="Proteomes" id="UP000180246"/>
    </source>
</evidence>
<keyword evidence="3 7" id="KW-0812">Transmembrane</keyword>
<evidence type="ECO:0000259" key="9">
    <source>
        <dbReference type="Pfam" id="PF13807"/>
    </source>
</evidence>
<gene>
    <name evidence="10" type="ORF">LO55_3502</name>
</gene>
<dbReference type="GO" id="GO:0005886">
    <property type="term" value="C:plasma membrane"/>
    <property type="evidence" value="ECO:0007669"/>
    <property type="project" value="UniProtKB-SubCell"/>
</dbReference>
<evidence type="ECO:0000313" key="10">
    <source>
        <dbReference type="EMBL" id="OIJ41945.1"/>
    </source>
</evidence>
<dbReference type="Pfam" id="PF23607">
    <property type="entry name" value="WZC_N"/>
    <property type="match status" value="1"/>
</dbReference>
<dbReference type="PANTHER" id="PTHR32309:SF13">
    <property type="entry name" value="FERRIC ENTEROBACTIN TRANSPORT PROTEIN FEPE"/>
    <property type="match status" value="1"/>
</dbReference>
<dbReference type="GO" id="GO:0004713">
    <property type="term" value="F:protein tyrosine kinase activity"/>
    <property type="evidence" value="ECO:0007669"/>
    <property type="project" value="TreeGrafter"/>
</dbReference>
<keyword evidence="5 7" id="KW-0472">Membrane</keyword>
<comment type="subcellular location">
    <subcellularLocation>
        <location evidence="1">Cell membrane</location>
        <topology evidence="1">Multi-pass membrane protein</topology>
    </subcellularLocation>
</comment>
<accession>A0A1S2NA75</accession>
<dbReference type="EMBL" id="JRYB01000001">
    <property type="protein sequence ID" value="OIJ41945.1"/>
    <property type="molecule type" value="Genomic_DNA"/>
</dbReference>
<evidence type="ECO:0000256" key="6">
    <source>
        <dbReference type="SAM" id="Coils"/>
    </source>
</evidence>
<dbReference type="InterPro" id="IPR003856">
    <property type="entry name" value="LPS_length_determ_N"/>
</dbReference>
<dbReference type="Proteomes" id="UP000180246">
    <property type="component" value="Unassembled WGS sequence"/>
</dbReference>
<keyword evidence="4 7" id="KW-1133">Transmembrane helix</keyword>
<evidence type="ECO:0000256" key="3">
    <source>
        <dbReference type="ARBA" id="ARBA00022692"/>
    </source>
</evidence>
<organism evidence="10 11">
    <name type="scientific">Massilia timonae</name>
    <dbReference type="NCBI Taxonomy" id="47229"/>
    <lineage>
        <taxon>Bacteria</taxon>
        <taxon>Pseudomonadati</taxon>
        <taxon>Pseudomonadota</taxon>
        <taxon>Betaproteobacteria</taxon>
        <taxon>Burkholderiales</taxon>
        <taxon>Oxalobacteraceae</taxon>
        <taxon>Telluria group</taxon>
        <taxon>Massilia</taxon>
    </lineage>
</organism>